<evidence type="ECO:0000256" key="2">
    <source>
        <dbReference type="PIRSR" id="PIRSR639069-2"/>
    </source>
</evidence>
<dbReference type="InterPro" id="IPR008391">
    <property type="entry name" value="AXE1_dom"/>
</dbReference>
<dbReference type="Gene3D" id="3.40.50.1820">
    <property type="entry name" value="alpha/beta hydrolase"/>
    <property type="match status" value="1"/>
</dbReference>
<gene>
    <name evidence="4" type="ORF">CYJ26_01965</name>
</gene>
<name>A0A2I1KVL5_9ACTO</name>
<sequence>MPVLDMPLPELRAYAPELDEPADFDAWWAAQLQGLPQRPELICDELQDTPFPGLTIRELVFAGADGDPVHALLTVPDAGGRQDAAALGTAGLPGVVQFVGYGGGRGLPGQVPWYAMAGFAHLIVDPRGQGGDWAYGSTADPGSTGAHAAGWLTDGVGSPETFYYRRTILDSVAAVRLMRTLEGVDASRIACVGGSQGGGLSLAAAALDGHVQAACVDSPFITHIPRALQLASAGPYLELVRFLGVSPQAEQAALRTLSYVDGVSFASRLSAPTLFSTGLLDPVCPTSTCFAAHNLCSAADKRIDVYSYGAHEGGGHRQVLAHCRWLQEHL</sequence>
<dbReference type="GO" id="GO:0052689">
    <property type="term" value="F:carboxylic ester hydrolase activity"/>
    <property type="evidence" value="ECO:0007669"/>
    <property type="project" value="TreeGrafter"/>
</dbReference>
<dbReference type="GeneID" id="81707711"/>
<dbReference type="GO" id="GO:0005976">
    <property type="term" value="P:polysaccharide metabolic process"/>
    <property type="evidence" value="ECO:0007669"/>
    <property type="project" value="TreeGrafter"/>
</dbReference>
<feature type="domain" description="Acetyl xylan esterase" evidence="3">
    <location>
        <begin position="1"/>
        <end position="328"/>
    </location>
</feature>
<dbReference type="AlphaFoldDB" id="A0A2I1KVL5"/>
<dbReference type="RefSeq" id="WP_006549512.1">
    <property type="nucleotide sequence ID" value="NZ_JAHAIH010000001.1"/>
</dbReference>
<evidence type="ECO:0000256" key="1">
    <source>
        <dbReference type="PIRSR" id="PIRSR639069-1"/>
    </source>
</evidence>
<accession>A0A2I1KVL5</accession>
<feature type="binding site" evidence="2">
    <location>
        <position position="101"/>
    </location>
    <ligand>
        <name>substrate</name>
    </ligand>
</feature>
<protein>
    <submittedName>
        <fullName evidence="4">Acetylxylan esterase</fullName>
    </submittedName>
</protein>
<dbReference type="EMBL" id="PKHA01000001">
    <property type="protein sequence ID" value="PKY99673.1"/>
    <property type="molecule type" value="Genomic_DNA"/>
</dbReference>
<dbReference type="Proteomes" id="UP000234778">
    <property type="component" value="Unassembled WGS sequence"/>
</dbReference>
<evidence type="ECO:0000313" key="4">
    <source>
        <dbReference type="EMBL" id="PKY99673.1"/>
    </source>
</evidence>
<proteinExistence type="predicted"/>
<organism evidence="4 5">
    <name type="scientific">Actinomyces urogenitalis</name>
    <dbReference type="NCBI Taxonomy" id="103621"/>
    <lineage>
        <taxon>Bacteria</taxon>
        <taxon>Bacillati</taxon>
        <taxon>Actinomycetota</taxon>
        <taxon>Actinomycetes</taxon>
        <taxon>Actinomycetales</taxon>
        <taxon>Actinomycetaceae</taxon>
        <taxon>Actinomyces</taxon>
    </lineage>
</organism>
<dbReference type="InterPro" id="IPR029058">
    <property type="entry name" value="AB_hydrolase_fold"/>
</dbReference>
<evidence type="ECO:0000313" key="5">
    <source>
        <dbReference type="Proteomes" id="UP000234778"/>
    </source>
</evidence>
<evidence type="ECO:0000259" key="3">
    <source>
        <dbReference type="Pfam" id="PF05448"/>
    </source>
</evidence>
<feature type="active site" description="Nucleophile" evidence="1">
    <location>
        <position position="195"/>
    </location>
</feature>
<feature type="active site" description="Charge relay system" evidence="1">
    <location>
        <position position="311"/>
    </location>
</feature>
<reference evidence="4 5" key="1">
    <citation type="submission" date="2017-12" db="EMBL/GenBank/DDBJ databases">
        <title>Phylogenetic diversity of female urinary microbiome.</title>
        <authorList>
            <person name="Thomas-White K."/>
            <person name="Wolfe A.J."/>
        </authorList>
    </citation>
    <scope>NUCLEOTIDE SEQUENCE [LARGE SCALE GENOMIC DNA]</scope>
    <source>
        <strain evidence="4 5">UMB0319</strain>
    </source>
</reference>
<dbReference type="Pfam" id="PF05448">
    <property type="entry name" value="AXE1"/>
    <property type="match status" value="1"/>
</dbReference>
<dbReference type="InterPro" id="IPR039069">
    <property type="entry name" value="CE7"/>
</dbReference>
<feature type="active site" description="Charge relay system" evidence="1">
    <location>
        <position position="281"/>
    </location>
</feature>
<dbReference type="SUPFAM" id="SSF53474">
    <property type="entry name" value="alpha/beta-Hydrolases"/>
    <property type="match status" value="1"/>
</dbReference>
<dbReference type="PANTHER" id="PTHR40111">
    <property type="entry name" value="CEPHALOSPORIN-C DEACETYLASE"/>
    <property type="match status" value="1"/>
</dbReference>
<dbReference type="PANTHER" id="PTHR40111:SF1">
    <property type="entry name" value="CEPHALOSPORIN-C DEACETYLASE"/>
    <property type="match status" value="1"/>
</dbReference>
<comment type="caution">
    <text evidence="4">The sequence shown here is derived from an EMBL/GenBank/DDBJ whole genome shotgun (WGS) entry which is preliminary data.</text>
</comment>